<sequence length="123" mass="13422">QSSRWKVQCEIRDVGGTVCPPCPHKCLVTVRQECSLISSDHESAAEDELVNRNVSYDPAQVTGAPWESGVRQQFPLRKTGPDPGPASAECFMSSQAELKGYKQLFVGQRWLGPVQSGHAAVQP</sequence>
<keyword evidence="2" id="KW-1185">Reference proteome</keyword>
<evidence type="ECO:0000313" key="1">
    <source>
        <dbReference type="EMBL" id="KAI7812067.1"/>
    </source>
</evidence>
<evidence type="ECO:0000313" key="2">
    <source>
        <dbReference type="Proteomes" id="UP001059041"/>
    </source>
</evidence>
<reference evidence="1" key="1">
    <citation type="submission" date="2021-02" db="EMBL/GenBank/DDBJ databases">
        <title>Comparative genomics reveals that relaxation of natural selection precedes convergent phenotypic evolution of cavefish.</title>
        <authorList>
            <person name="Peng Z."/>
        </authorList>
    </citation>
    <scope>NUCLEOTIDE SEQUENCE</scope>
    <source>
        <tissue evidence="1">Muscle</tissue>
    </source>
</reference>
<dbReference type="AlphaFoldDB" id="A0A9W8C9Y7"/>
<organism evidence="1 2">
    <name type="scientific">Triplophysa rosa</name>
    <name type="common">Cave loach</name>
    <dbReference type="NCBI Taxonomy" id="992332"/>
    <lineage>
        <taxon>Eukaryota</taxon>
        <taxon>Metazoa</taxon>
        <taxon>Chordata</taxon>
        <taxon>Craniata</taxon>
        <taxon>Vertebrata</taxon>
        <taxon>Euteleostomi</taxon>
        <taxon>Actinopterygii</taxon>
        <taxon>Neopterygii</taxon>
        <taxon>Teleostei</taxon>
        <taxon>Ostariophysi</taxon>
        <taxon>Cypriniformes</taxon>
        <taxon>Nemacheilidae</taxon>
        <taxon>Triplophysa</taxon>
    </lineage>
</organism>
<accession>A0A9W8C9Y7</accession>
<comment type="caution">
    <text evidence="1">The sequence shown here is derived from an EMBL/GenBank/DDBJ whole genome shotgun (WGS) entry which is preliminary data.</text>
</comment>
<protein>
    <submittedName>
        <fullName evidence="1">Uncharacterized protein</fullName>
    </submittedName>
</protein>
<feature type="non-terminal residue" evidence="1">
    <location>
        <position position="123"/>
    </location>
</feature>
<dbReference type="Proteomes" id="UP001059041">
    <property type="component" value="Linkage Group LG3"/>
</dbReference>
<proteinExistence type="predicted"/>
<dbReference type="EMBL" id="JAFHDT010000003">
    <property type="protein sequence ID" value="KAI7812067.1"/>
    <property type="molecule type" value="Genomic_DNA"/>
</dbReference>
<gene>
    <name evidence="1" type="ORF">IRJ41_022341</name>
</gene>
<name>A0A9W8C9Y7_TRIRA</name>